<keyword evidence="1" id="KW-0812">Transmembrane</keyword>
<keyword evidence="1" id="KW-0472">Membrane</keyword>
<organism evidence="2 3">
    <name type="scientific">Sphingomonas tagetis</name>
    <dbReference type="NCBI Taxonomy" id="2949092"/>
    <lineage>
        <taxon>Bacteria</taxon>
        <taxon>Pseudomonadati</taxon>
        <taxon>Pseudomonadota</taxon>
        <taxon>Alphaproteobacteria</taxon>
        <taxon>Sphingomonadales</taxon>
        <taxon>Sphingomonadaceae</taxon>
        <taxon>Sphingomonas</taxon>
    </lineage>
</organism>
<dbReference type="AlphaFoldDB" id="A0A9X2HIS1"/>
<evidence type="ECO:0000313" key="3">
    <source>
        <dbReference type="Proteomes" id="UP001139451"/>
    </source>
</evidence>
<keyword evidence="3" id="KW-1185">Reference proteome</keyword>
<reference evidence="2" key="1">
    <citation type="submission" date="2022-05" db="EMBL/GenBank/DDBJ databases">
        <title>Sphingomonas sp. strain MG17 Genome sequencing and assembly.</title>
        <authorList>
            <person name="Kim I."/>
        </authorList>
    </citation>
    <scope>NUCLEOTIDE SEQUENCE</scope>
    <source>
        <strain evidence="2">MG17</strain>
    </source>
</reference>
<feature type="transmembrane region" description="Helical" evidence="1">
    <location>
        <begin position="36"/>
        <end position="58"/>
    </location>
</feature>
<evidence type="ECO:0000256" key="1">
    <source>
        <dbReference type="SAM" id="Phobius"/>
    </source>
</evidence>
<gene>
    <name evidence="2" type="ORF">M9978_16140</name>
</gene>
<sequence>MDDERDSSLIDRAVQRLSPPATPRAAPVLPKIDWRFATALAALIALGPLLTIVGAGLLERSAQAEAGRLRTRAAPQINALAADREARDLLRAAVREAPVAVWLDRAAQALPADARISRMARTADGRFEIDVTAPDPDLLRGAIRRNPAFAGFRETGQRRAGAMILITYRRAA</sequence>
<protein>
    <submittedName>
        <fullName evidence="2">Uncharacterized protein</fullName>
    </submittedName>
</protein>
<evidence type="ECO:0000313" key="2">
    <source>
        <dbReference type="EMBL" id="MCP3731956.1"/>
    </source>
</evidence>
<dbReference type="EMBL" id="JAMLDX010000013">
    <property type="protein sequence ID" value="MCP3731956.1"/>
    <property type="molecule type" value="Genomic_DNA"/>
</dbReference>
<keyword evidence="1" id="KW-1133">Transmembrane helix</keyword>
<proteinExistence type="predicted"/>
<dbReference type="Proteomes" id="UP001139451">
    <property type="component" value="Unassembled WGS sequence"/>
</dbReference>
<dbReference type="RefSeq" id="WP_254294968.1">
    <property type="nucleotide sequence ID" value="NZ_JAMLDX010000013.1"/>
</dbReference>
<accession>A0A9X2HIS1</accession>
<comment type="caution">
    <text evidence="2">The sequence shown here is derived from an EMBL/GenBank/DDBJ whole genome shotgun (WGS) entry which is preliminary data.</text>
</comment>
<name>A0A9X2HIS1_9SPHN</name>